<dbReference type="GO" id="GO:0097192">
    <property type="term" value="P:extrinsic apoptotic signaling pathway in absence of ligand"/>
    <property type="evidence" value="ECO:0000318"/>
    <property type="project" value="GO_Central"/>
</dbReference>
<dbReference type="InterPro" id="IPR002475">
    <property type="entry name" value="Bcl2-like"/>
</dbReference>
<dbReference type="Pfam" id="PF00452">
    <property type="entry name" value="Bcl-2"/>
    <property type="match status" value="1"/>
</dbReference>
<dbReference type="InterPro" id="IPR036834">
    <property type="entry name" value="Bcl-2-like_sf"/>
</dbReference>
<evidence type="ECO:0000256" key="6">
    <source>
        <dbReference type="ARBA" id="ARBA00023136"/>
    </source>
</evidence>
<keyword evidence="6" id="KW-0472">Membrane</keyword>
<keyword evidence="5" id="KW-1133">Transmembrane helix</keyword>
<dbReference type="CDD" id="cd06845">
    <property type="entry name" value="Bcl-2_like"/>
    <property type="match status" value="1"/>
</dbReference>
<dbReference type="FunFam" id="1.10.437.10:FF:000033">
    <property type="entry name" value="Predicted protein"/>
    <property type="match status" value="1"/>
</dbReference>
<evidence type="ECO:0000313" key="9">
    <source>
        <dbReference type="Proteomes" id="UP000001593"/>
    </source>
</evidence>
<proteinExistence type="inferred from homology"/>
<dbReference type="SMART" id="SM00337">
    <property type="entry name" value="BCL"/>
    <property type="match status" value="1"/>
</dbReference>
<dbReference type="PhylomeDB" id="A7SZR5"/>
<dbReference type="EMBL" id="DS469978">
    <property type="protein sequence ID" value="EDO30801.1"/>
    <property type="molecule type" value="Genomic_DNA"/>
</dbReference>
<keyword evidence="3" id="KW-0812">Transmembrane</keyword>
<dbReference type="PANTHER" id="PTHR11256:SF48">
    <property type="entry name" value="BCL-2-RELATED OVARIAN KILLER PROTEIN"/>
    <property type="match status" value="1"/>
</dbReference>
<evidence type="ECO:0000256" key="3">
    <source>
        <dbReference type="ARBA" id="ARBA00022692"/>
    </source>
</evidence>
<dbReference type="Proteomes" id="UP000001593">
    <property type="component" value="Unassembled WGS sequence"/>
</dbReference>
<dbReference type="GO" id="GO:0001836">
    <property type="term" value="P:release of cytochrome c from mitochondria"/>
    <property type="evidence" value="ECO:0000318"/>
    <property type="project" value="GO_Central"/>
</dbReference>
<dbReference type="STRING" id="45351.A7SZR5"/>
<evidence type="ECO:0000259" key="7">
    <source>
        <dbReference type="SMART" id="SM00337"/>
    </source>
</evidence>
<organism evidence="8 9">
    <name type="scientific">Nematostella vectensis</name>
    <name type="common">Starlet sea anemone</name>
    <dbReference type="NCBI Taxonomy" id="45351"/>
    <lineage>
        <taxon>Eukaryota</taxon>
        <taxon>Metazoa</taxon>
        <taxon>Cnidaria</taxon>
        <taxon>Anthozoa</taxon>
        <taxon>Hexacorallia</taxon>
        <taxon>Actiniaria</taxon>
        <taxon>Edwardsiidae</taxon>
        <taxon>Nematostella</taxon>
    </lineage>
</organism>
<dbReference type="AlphaFoldDB" id="A7SZR5"/>
<dbReference type="GO" id="GO:0005741">
    <property type="term" value="C:mitochondrial outer membrane"/>
    <property type="evidence" value="ECO:0000318"/>
    <property type="project" value="GO_Central"/>
</dbReference>
<dbReference type="Gene3D" id="1.10.437.10">
    <property type="entry name" value="Blc2-like"/>
    <property type="match status" value="1"/>
</dbReference>
<keyword evidence="4" id="KW-0053">Apoptosis</keyword>
<feature type="domain" description="Bcl-2 Bcl-2 homology region 1-3" evidence="7">
    <location>
        <begin position="2"/>
        <end position="96"/>
    </location>
</feature>
<reference evidence="8 9" key="1">
    <citation type="journal article" date="2007" name="Science">
        <title>Sea anemone genome reveals ancestral eumetazoan gene repertoire and genomic organization.</title>
        <authorList>
            <person name="Putnam N.H."/>
            <person name="Srivastava M."/>
            <person name="Hellsten U."/>
            <person name="Dirks B."/>
            <person name="Chapman J."/>
            <person name="Salamov A."/>
            <person name="Terry A."/>
            <person name="Shapiro H."/>
            <person name="Lindquist E."/>
            <person name="Kapitonov V.V."/>
            <person name="Jurka J."/>
            <person name="Genikhovich G."/>
            <person name="Grigoriev I.V."/>
            <person name="Lucas S.M."/>
            <person name="Steele R.E."/>
            <person name="Finnerty J.R."/>
            <person name="Technau U."/>
            <person name="Martindale M.Q."/>
            <person name="Rokhsar D.S."/>
        </authorList>
    </citation>
    <scope>NUCLEOTIDE SEQUENCE [LARGE SCALE GENOMIC DNA]</scope>
    <source>
        <strain evidence="9">CH2 X CH6</strain>
    </source>
</reference>
<evidence type="ECO:0000256" key="4">
    <source>
        <dbReference type="ARBA" id="ARBA00022703"/>
    </source>
</evidence>
<dbReference type="InterPro" id="IPR046371">
    <property type="entry name" value="Bcl-2_BH1-3"/>
</dbReference>
<keyword evidence="9" id="KW-1185">Reference proteome</keyword>
<dbReference type="PROSITE" id="PS50062">
    <property type="entry name" value="BCL2_FAMILY"/>
    <property type="match status" value="1"/>
</dbReference>
<dbReference type="InterPro" id="IPR026298">
    <property type="entry name" value="Bcl-2_fam"/>
</dbReference>
<name>A7SZR5_NEMVE</name>
<dbReference type="HOGENOM" id="CLU_085401_3_1_1"/>
<evidence type="ECO:0000313" key="8">
    <source>
        <dbReference type="EMBL" id="EDO30801.1"/>
    </source>
</evidence>
<evidence type="ECO:0000256" key="1">
    <source>
        <dbReference type="ARBA" id="ARBA00004167"/>
    </source>
</evidence>
<dbReference type="GO" id="GO:0008630">
    <property type="term" value="P:intrinsic apoptotic signaling pathway in response to DNA damage"/>
    <property type="evidence" value="ECO:0000318"/>
    <property type="project" value="GO_Central"/>
</dbReference>
<protein>
    <recommendedName>
        <fullName evidence="7">Bcl-2 Bcl-2 homology region 1-3 domain-containing protein</fullName>
    </recommendedName>
</protein>
<comment type="subcellular location">
    <subcellularLocation>
        <location evidence="1">Membrane</location>
        <topology evidence="1">Single-pass membrane protein</topology>
    </subcellularLocation>
</comment>
<dbReference type="PRINTS" id="PR01862">
    <property type="entry name" value="BCL2FAMILY"/>
</dbReference>
<accession>A7SZR5</accession>
<dbReference type="PANTHER" id="PTHR11256">
    <property type="entry name" value="BCL-2 RELATED"/>
    <property type="match status" value="1"/>
</dbReference>
<gene>
    <name evidence="8" type="ORF">NEMVEDRAFT_v1g139409</name>
</gene>
<comment type="similarity">
    <text evidence="2">Belongs to the Bcl-2 family.</text>
</comment>
<dbReference type="eggNOG" id="KOG4728">
    <property type="taxonomic scope" value="Eukaryota"/>
</dbReference>
<evidence type="ECO:0000256" key="2">
    <source>
        <dbReference type="ARBA" id="ARBA00009458"/>
    </source>
</evidence>
<evidence type="ECO:0000256" key="5">
    <source>
        <dbReference type="ARBA" id="ARBA00022989"/>
    </source>
</evidence>
<dbReference type="GO" id="GO:0043065">
    <property type="term" value="P:positive regulation of apoptotic process"/>
    <property type="evidence" value="ECO:0000318"/>
    <property type="project" value="GO_Central"/>
</dbReference>
<dbReference type="InParanoid" id="A7SZR5"/>
<sequence length="101" mass="11610">MLEECYPRLYADISRHVNASFTSETVVHDVFSSVCTEIVKDGVNWARIIAVYTFAGALATECYKDSRSVFVTEVSNWMYEFTALHLVDWIKKRGGWVSIYD</sequence>
<dbReference type="FunCoup" id="A7SZR5">
    <property type="interactions" value="41"/>
</dbReference>
<dbReference type="SUPFAM" id="SSF56854">
    <property type="entry name" value="Bcl-2 inhibitors of programmed cell death"/>
    <property type="match status" value="1"/>
</dbReference>
<dbReference type="GO" id="GO:0015267">
    <property type="term" value="F:channel activity"/>
    <property type="evidence" value="ECO:0000318"/>
    <property type="project" value="GO_Central"/>
</dbReference>